<sequence>MLKTDKGYTEANAFSRVSTENALTSSQISEFDDADSESIHYLGKMMQKDLALILINKSSSLINEICSLWQQYKEQVCLFIPVGFSSH</sequence>
<gene>
    <name evidence="1" type="ORF">FHR92_000316</name>
</gene>
<accession>A0A7W3SPS5</accession>
<comment type="caution">
    <text evidence="1">The sequence shown here is derived from an EMBL/GenBank/DDBJ whole genome shotgun (WGS) entry which is preliminary data.</text>
</comment>
<name>A0A7W3SPS5_9BACL</name>
<keyword evidence="2" id="KW-1185">Reference proteome</keyword>
<dbReference type="Proteomes" id="UP000567067">
    <property type="component" value="Unassembled WGS sequence"/>
</dbReference>
<evidence type="ECO:0000313" key="1">
    <source>
        <dbReference type="EMBL" id="MBA9083873.1"/>
    </source>
</evidence>
<reference evidence="1 2" key="1">
    <citation type="submission" date="2020-08" db="EMBL/GenBank/DDBJ databases">
        <title>Genomic Encyclopedia of Type Strains, Phase III (KMG-III): the genomes of soil and plant-associated and newly described type strains.</title>
        <authorList>
            <person name="Whitman W."/>
        </authorList>
    </citation>
    <scope>NUCLEOTIDE SEQUENCE [LARGE SCALE GENOMIC DNA]</scope>
    <source>
        <strain evidence="1 2">CECT 8693</strain>
    </source>
</reference>
<dbReference type="AlphaFoldDB" id="A0A7W3SPS5"/>
<dbReference type="EMBL" id="JACJIP010000001">
    <property type="protein sequence ID" value="MBA9083873.1"/>
    <property type="molecule type" value="Genomic_DNA"/>
</dbReference>
<organism evidence="1 2">
    <name type="scientific">Fontibacillus solani</name>
    <dbReference type="NCBI Taxonomy" id="1572857"/>
    <lineage>
        <taxon>Bacteria</taxon>
        <taxon>Bacillati</taxon>
        <taxon>Bacillota</taxon>
        <taxon>Bacilli</taxon>
        <taxon>Bacillales</taxon>
        <taxon>Paenibacillaceae</taxon>
        <taxon>Fontibacillus</taxon>
    </lineage>
</organism>
<proteinExistence type="predicted"/>
<evidence type="ECO:0000313" key="2">
    <source>
        <dbReference type="Proteomes" id="UP000567067"/>
    </source>
</evidence>
<protein>
    <submittedName>
        <fullName evidence="1">Uncharacterized protein</fullName>
    </submittedName>
</protein>